<evidence type="ECO:0000259" key="2">
    <source>
        <dbReference type="PROSITE" id="PS50076"/>
    </source>
</evidence>
<feature type="compositionally biased region" description="Low complexity" evidence="1">
    <location>
        <begin position="176"/>
        <end position="192"/>
    </location>
</feature>
<comment type="caution">
    <text evidence="3">The sequence shown here is derived from an EMBL/GenBank/DDBJ whole genome shotgun (WGS) entry which is preliminary data.</text>
</comment>
<dbReference type="PRINTS" id="PR00625">
    <property type="entry name" value="JDOMAIN"/>
</dbReference>
<keyword evidence="4" id="KW-1185">Reference proteome</keyword>
<feature type="region of interest" description="Disordered" evidence="1">
    <location>
        <begin position="480"/>
        <end position="552"/>
    </location>
</feature>
<dbReference type="InterPro" id="IPR036869">
    <property type="entry name" value="J_dom_sf"/>
</dbReference>
<evidence type="ECO:0000256" key="1">
    <source>
        <dbReference type="SAM" id="MobiDB-lite"/>
    </source>
</evidence>
<feature type="compositionally biased region" description="Polar residues" evidence="1">
    <location>
        <begin position="193"/>
        <end position="203"/>
    </location>
</feature>
<dbReference type="PROSITE" id="PS50076">
    <property type="entry name" value="DNAJ_2"/>
    <property type="match status" value="1"/>
</dbReference>
<dbReference type="CDD" id="cd06257">
    <property type="entry name" value="DnaJ"/>
    <property type="match status" value="1"/>
</dbReference>
<feature type="region of interest" description="Disordered" evidence="1">
    <location>
        <begin position="438"/>
        <end position="457"/>
    </location>
</feature>
<feature type="region of interest" description="Disordered" evidence="1">
    <location>
        <begin position="1077"/>
        <end position="1099"/>
    </location>
</feature>
<dbReference type="InterPro" id="IPR001623">
    <property type="entry name" value="DnaJ_domain"/>
</dbReference>
<dbReference type="Pfam" id="PF00226">
    <property type="entry name" value="DnaJ"/>
    <property type="match status" value="1"/>
</dbReference>
<reference evidence="3 4" key="1">
    <citation type="journal article" date="2024" name="Nat. Commun.">
        <title>Phylogenomics reveals the evolutionary origins of lichenization in chlorophyte algae.</title>
        <authorList>
            <person name="Puginier C."/>
            <person name="Libourel C."/>
            <person name="Otte J."/>
            <person name="Skaloud P."/>
            <person name="Haon M."/>
            <person name="Grisel S."/>
            <person name="Petersen M."/>
            <person name="Berrin J.G."/>
            <person name="Delaux P.M."/>
            <person name="Dal Grande F."/>
            <person name="Keller J."/>
        </authorList>
    </citation>
    <scope>NUCLEOTIDE SEQUENCE [LARGE SCALE GENOMIC DNA]</scope>
    <source>
        <strain evidence="3 4">SAG 2043</strain>
    </source>
</reference>
<dbReference type="PANTHER" id="PTHR45181">
    <property type="entry name" value="HEAT SHOCK PROTEIN DNAJ WITH TETRATRICOPEPTIDE REPEAT-CONTAINING PROTEIN"/>
    <property type="match status" value="1"/>
</dbReference>
<organism evidence="3 4">
    <name type="scientific">[Myrmecia] bisecta</name>
    <dbReference type="NCBI Taxonomy" id="41462"/>
    <lineage>
        <taxon>Eukaryota</taxon>
        <taxon>Viridiplantae</taxon>
        <taxon>Chlorophyta</taxon>
        <taxon>core chlorophytes</taxon>
        <taxon>Trebouxiophyceae</taxon>
        <taxon>Trebouxiales</taxon>
        <taxon>Trebouxiaceae</taxon>
        <taxon>Myrmecia</taxon>
    </lineage>
</organism>
<accession>A0AAW1PT01</accession>
<dbReference type="Proteomes" id="UP001489004">
    <property type="component" value="Unassembled WGS sequence"/>
</dbReference>
<dbReference type="InterPro" id="IPR019734">
    <property type="entry name" value="TPR_rpt"/>
</dbReference>
<dbReference type="AlphaFoldDB" id="A0AAW1PT01"/>
<proteinExistence type="predicted"/>
<feature type="compositionally biased region" description="Low complexity" evidence="1">
    <location>
        <begin position="116"/>
        <end position="126"/>
    </location>
</feature>
<protein>
    <recommendedName>
        <fullName evidence="2">J domain-containing protein</fullName>
    </recommendedName>
</protein>
<evidence type="ECO:0000313" key="3">
    <source>
        <dbReference type="EMBL" id="KAK9813108.1"/>
    </source>
</evidence>
<dbReference type="Gene3D" id="1.25.40.10">
    <property type="entry name" value="Tetratricopeptide repeat domain"/>
    <property type="match status" value="2"/>
</dbReference>
<dbReference type="SMART" id="SM00271">
    <property type="entry name" value="DnaJ"/>
    <property type="match status" value="1"/>
</dbReference>
<dbReference type="SMART" id="SM00028">
    <property type="entry name" value="TPR"/>
    <property type="match status" value="4"/>
</dbReference>
<dbReference type="SUPFAM" id="SSF46565">
    <property type="entry name" value="Chaperone J-domain"/>
    <property type="match status" value="1"/>
</dbReference>
<gene>
    <name evidence="3" type="ORF">WJX72_009189</name>
</gene>
<feature type="compositionally biased region" description="Polar residues" evidence="1">
    <location>
        <begin position="368"/>
        <end position="380"/>
    </location>
</feature>
<dbReference type="Gene3D" id="1.10.287.110">
    <property type="entry name" value="DnaJ domain"/>
    <property type="match status" value="1"/>
</dbReference>
<name>A0AAW1PT01_9CHLO</name>
<dbReference type="SUPFAM" id="SSF48452">
    <property type="entry name" value="TPR-like"/>
    <property type="match status" value="2"/>
</dbReference>
<feature type="compositionally biased region" description="Low complexity" evidence="1">
    <location>
        <begin position="272"/>
        <end position="307"/>
    </location>
</feature>
<evidence type="ECO:0000313" key="4">
    <source>
        <dbReference type="Proteomes" id="UP001489004"/>
    </source>
</evidence>
<sequence>MGPGSSNRWRVSEVGQAVTGEDDMTADPANPVLGAHPFDASFQCQGSQTGVRWPGSKAEQRSPDSTAPRPFTGNSNLRGDAHGMAPGMEAPAHAAGAGINGGGFAQDWQTWSNLKPSSSPTGGTRPPASPEKRKWQRGRAAADPSSPATMPGRGMGTGQAASSPSAAHRTAQPGTASGFSSSSRDSSSATSAEQQRSMQSGVGASQEGAAEEYASPRGKVKAHLGVKYAGPSPRKVHRARVRGEDTGMDYQEEPPASPATNGQTHAAYGSEQSPSGSGLAGSAAQPSGQASGFTFGAAGFTPGAKATPSKQSAAPASARRGRLRMHKSSTPFATPFGSRFSSSPEGKGPHSAGATPMGFSPMDYSPYGNPNQPASASTQAPAGRQPDFQARAGMSGSQKAAGTAAATAAGSAFAVSSAQTAQAAGEAPAGAGFAFGSAQASRATAAPSGFGSAAPFAPAQPPFSADFSFGSADTAPRNPAFIFTHIPKPSMPAAPRKAPSKKPAKKMPITPPKKASSAFPPRPFVAGSGAGPAGQASPMTSPRQEGKPPVKRVAEEAEILRKRGNDAFSKQSYRRAEQLYMRAVSVLRDGNIVDGLAKIYSNLAAAHLQLDQPGTALADCQAALQADPTFVRAGVRAATCHARMGSFEAAFQMLANMEALSASVASGFAEVAAKRKEVEILAAAVKQATDSVASASGTEAVERVLQQLTALQARDQVPFDADLLMAQAYVLVRLQRFKEAVALAGKPLPWLPAGQMPQPQARWVEAQCHFHRGDLGKVQRKLEEGALRQADSAPGGGAWQVVPDAEELQALGTKLQMLLQLKEAGNSAVKLKQYPQAIEAYTGALALCGDGSAAFAAVLHSNRAAAYQAQQQYAEAIADCGRAKALDTQYAKAYSRLATLLMEIHHADHAVTVLTELLALPGLEPSEASGLRRRLSEAQLAARRKATPDHYKLLGLPRTCTAEEVRKAYKRLALRFHPDKAITHCRFAARLGSCGAQLAAVPQIQEHIREEANWLFKCIGQAHGVLSDAGQRRTLDADLAAQEASAGRTGYTGMSGNRGPTYSPFTTRTARTYYNAPGYQSRAGTRQRNTGRGGYNYSYASDDSDDDFEDYARYAYY</sequence>
<feature type="compositionally biased region" description="Low complexity" evidence="1">
    <location>
        <begin position="487"/>
        <end position="497"/>
    </location>
</feature>
<feature type="compositionally biased region" description="Low complexity" evidence="1">
    <location>
        <begin position="395"/>
        <end position="427"/>
    </location>
</feature>
<feature type="domain" description="J" evidence="2">
    <location>
        <begin position="949"/>
        <end position="1039"/>
    </location>
</feature>
<dbReference type="PANTHER" id="PTHR45181:SF4">
    <property type="entry name" value="HEAT SHOCK PROTEIN DNAJ WITH TETRATRICOPEPTIDE REPEAT-CONTAINING PROTEIN"/>
    <property type="match status" value="1"/>
</dbReference>
<feature type="compositionally biased region" description="Low complexity" evidence="1">
    <location>
        <begin position="83"/>
        <end position="97"/>
    </location>
</feature>
<dbReference type="InterPro" id="IPR011990">
    <property type="entry name" value="TPR-like_helical_dom_sf"/>
</dbReference>
<feature type="region of interest" description="Disordered" evidence="1">
    <location>
        <begin position="1"/>
        <end position="427"/>
    </location>
</feature>
<dbReference type="EMBL" id="JALJOR010000008">
    <property type="protein sequence ID" value="KAK9813108.1"/>
    <property type="molecule type" value="Genomic_DNA"/>
</dbReference>